<comment type="pathway">
    <text evidence="2">Glycan metabolism; heparan sulfate biosynthesis.</text>
</comment>
<proteinExistence type="inferred from homology"/>
<dbReference type="Gene3D" id="3.40.50.300">
    <property type="entry name" value="P-loop containing nucleotide triphosphate hydrolases"/>
    <property type="match status" value="1"/>
</dbReference>
<evidence type="ECO:0000259" key="13">
    <source>
        <dbReference type="Pfam" id="PF12062"/>
    </source>
</evidence>
<dbReference type="EMBL" id="RHFK02000019">
    <property type="protein sequence ID" value="TWW59299.1"/>
    <property type="molecule type" value="Genomic_DNA"/>
</dbReference>
<evidence type="ECO:0000256" key="10">
    <source>
        <dbReference type="RuleBase" id="RU361155"/>
    </source>
</evidence>
<evidence type="ECO:0000313" key="14">
    <source>
        <dbReference type="EMBL" id="TWW59299.1"/>
    </source>
</evidence>
<dbReference type="GO" id="GO:0016787">
    <property type="term" value="F:hydrolase activity"/>
    <property type="evidence" value="ECO:0007669"/>
    <property type="project" value="UniProtKB-KW"/>
</dbReference>
<comment type="caution">
    <text evidence="14">The sequence shown here is derived from an EMBL/GenBank/DDBJ whole genome shotgun (WGS) entry which is preliminary data.</text>
</comment>
<evidence type="ECO:0000313" key="15">
    <source>
        <dbReference type="Proteomes" id="UP000324091"/>
    </source>
</evidence>
<dbReference type="Proteomes" id="UP000324091">
    <property type="component" value="Chromosome 6"/>
</dbReference>
<dbReference type="GO" id="GO:0000139">
    <property type="term" value="C:Golgi membrane"/>
    <property type="evidence" value="ECO:0007669"/>
    <property type="project" value="UniProtKB-SubCell"/>
</dbReference>
<dbReference type="GO" id="GO:0030210">
    <property type="term" value="P:heparin proteoglycan biosynthetic process"/>
    <property type="evidence" value="ECO:0007669"/>
    <property type="project" value="UniProtKB-UniPathway"/>
</dbReference>
<feature type="compositionally biased region" description="Basic residues" evidence="11">
    <location>
        <begin position="464"/>
        <end position="473"/>
    </location>
</feature>
<dbReference type="InterPro" id="IPR021930">
    <property type="entry name" value="Heparan_SO4_deacetylase_dom"/>
</dbReference>
<keyword evidence="6" id="KW-1015">Disulfide bond</keyword>
<evidence type="ECO:0000256" key="9">
    <source>
        <dbReference type="PIRSR" id="PIRSR637359-1"/>
    </source>
</evidence>
<dbReference type="PANTHER" id="PTHR10605">
    <property type="entry name" value="HEPARAN SULFATE SULFOTRANSFERASE"/>
    <property type="match status" value="1"/>
</dbReference>
<name>A0A5C6MWW1_9TELE</name>
<comment type="similarity">
    <text evidence="3">Belongs to the sulfotransferase 1 family. NDST subfamily.</text>
</comment>
<feature type="active site" description="For sulfotransferase activity" evidence="9">
    <location>
        <position position="254"/>
    </location>
</feature>
<evidence type="ECO:0000256" key="4">
    <source>
        <dbReference type="ARBA" id="ARBA00022679"/>
    </source>
</evidence>
<feature type="compositionally biased region" description="Low complexity" evidence="11">
    <location>
        <begin position="373"/>
        <end position="386"/>
    </location>
</feature>
<reference evidence="14 15" key="1">
    <citation type="submission" date="2019-04" db="EMBL/GenBank/DDBJ databases">
        <title>Chromosome genome assembly for Takifugu flavidus.</title>
        <authorList>
            <person name="Xiao S."/>
        </authorList>
    </citation>
    <scope>NUCLEOTIDE SEQUENCE [LARGE SCALE GENOMIC DNA]</scope>
    <source>
        <strain evidence="14">HTHZ2018</strain>
        <tissue evidence="14">Muscle</tissue>
    </source>
</reference>
<dbReference type="Pfam" id="PF12062">
    <property type="entry name" value="HSNSD-CE"/>
    <property type="match status" value="1"/>
</dbReference>
<feature type="domain" description="Sulfotransferase" evidence="12">
    <location>
        <begin position="245"/>
        <end position="304"/>
    </location>
</feature>
<gene>
    <name evidence="14" type="ORF">D4764_06G0008290</name>
</gene>
<keyword evidence="5" id="KW-0378">Hydrolase</keyword>
<keyword evidence="4 10" id="KW-0808">Transferase</keyword>
<evidence type="ECO:0000256" key="7">
    <source>
        <dbReference type="ARBA" id="ARBA00023180"/>
    </source>
</evidence>
<keyword evidence="15" id="KW-1185">Reference proteome</keyword>
<sequence>MGAHTGTAQEDEGDDLLLKYVDEFWWFPHMWSHMQPHLFHNESSLLEQMALNKEFALEHKIPVDMGYAVAPHHSGVYPVHQQLYKAWRRVWNIQVTSTEEYPHLKPARYRKGLIHNGIMVLPRQTCGLFTHTIYYKEYPGGPKELDKSIRGGELFLTVLLNPISIFMTHLSNYGNDRLGLYTFVHLASFLHSWTNLELHTLPPLQLAHKYFQLFPEQRNPLWQNPCDDKRHKDIWSKEKTCDRLPKFMVVGPQKTGTTALYLFLLMHPSISSNFPSPKTYEEVQFFNTNNYQKGIDWTAEHREQKRPSRATGNSGTEVALQGNRKLGNRSGPPGQQETRQQKRPSRATGNSGTEAALQGNRKLGNRSGPPGLQRTQEQQSSRTTENSEQKQSSRTAENSEQKQSSRTAENSEQKQSSRTAENSEQKQSSRTAENSEQKQSSRTAENSGTEAVLQDHRSNTRRGNPNKHPHNTNRHPGTDRQAQPA</sequence>
<evidence type="ECO:0000256" key="11">
    <source>
        <dbReference type="SAM" id="MobiDB-lite"/>
    </source>
</evidence>
<dbReference type="InterPro" id="IPR027417">
    <property type="entry name" value="P-loop_NTPase"/>
</dbReference>
<dbReference type="InterPro" id="IPR037359">
    <property type="entry name" value="NST/OST"/>
</dbReference>
<dbReference type="SUPFAM" id="SSF52540">
    <property type="entry name" value="P-loop containing nucleoside triphosphate hydrolases"/>
    <property type="match status" value="1"/>
</dbReference>
<dbReference type="UniPathway" id="UPA00756"/>
<dbReference type="PANTHER" id="PTHR10605:SF45">
    <property type="entry name" value="BIFUNCTIONAL HEPARAN SULFATE N-DEACETYLASE_N-SULFOTRANSFERASE 4"/>
    <property type="match status" value="1"/>
</dbReference>
<keyword evidence="7" id="KW-0325">Glycoprotein</keyword>
<evidence type="ECO:0000256" key="6">
    <source>
        <dbReference type="ARBA" id="ARBA00023157"/>
    </source>
</evidence>
<dbReference type="InterPro" id="IPR000863">
    <property type="entry name" value="Sulfotransferase_dom"/>
</dbReference>
<evidence type="ECO:0000256" key="5">
    <source>
        <dbReference type="ARBA" id="ARBA00022801"/>
    </source>
</evidence>
<dbReference type="GO" id="GO:0015016">
    <property type="term" value="F:heparan sulfate N-sulfotransferase activity"/>
    <property type="evidence" value="ECO:0007669"/>
    <property type="project" value="InterPro"/>
</dbReference>
<evidence type="ECO:0000259" key="12">
    <source>
        <dbReference type="Pfam" id="PF00685"/>
    </source>
</evidence>
<feature type="compositionally biased region" description="Polar residues" evidence="11">
    <location>
        <begin position="390"/>
        <end position="449"/>
    </location>
</feature>
<keyword evidence="8" id="KW-0511">Multifunctional enzyme</keyword>
<feature type="region of interest" description="Disordered" evidence="11">
    <location>
        <begin position="301"/>
        <end position="485"/>
    </location>
</feature>
<feature type="domain" description="Heparan sulphate-N-deacetylase deacetylase" evidence="13">
    <location>
        <begin position="4"/>
        <end position="155"/>
    </location>
</feature>
<evidence type="ECO:0000256" key="1">
    <source>
        <dbReference type="ARBA" id="ARBA00004841"/>
    </source>
</evidence>
<dbReference type="GO" id="GO:0019213">
    <property type="term" value="F:deacetylase activity"/>
    <property type="evidence" value="ECO:0007669"/>
    <property type="project" value="TreeGrafter"/>
</dbReference>
<accession>A0A5C6MWW1</accession>
<protein>
    <recommendedName>
        <fullName evidence="10">Sulfotransferase</fullName>
        <ecNumber evidence="10">2.8.2.-</ecNumber>
    </recommendedName>
</protein>
<organism evidence="14 15">
    <name type="scientific">Takifugu flavidus</name>
    <name type="common">sansaifugu</name>
    <dbReference type="NCBI Taxonomy" id="433684"/>
    <lineage>
        <taxon>Eukaryota</taxon>
        <taxon>Metazoa</taxon>
        <taxon>Chordata</taxon>
        <taxon>Craniata</taxon>
        <taxon>Vertebrata</taxon>
        <taxon>Euteleostomi</taxon>
        <taxon>Actinopterygii</taxon>
        <taxon>Neopterygii</taxon>
        <taxon>Teleostei</taxon>
        <taxon>Neoteleostei</taxon>
        <taxon>Acanthomorphata</taxon>
        <taxon>Eupercaria</taxon>
        <taxon>Tetraodontiformes</taxon>
        <taxon>Tetradontoidea</taxon>
        <taxon>Tetraodontidae</taxon>
        <taxon>Takifugu</taxon>
    </lineage>
</organism>
<evidence type="ECO:0000256" key="3">
    <source>
        <dbReference type="ARBA" id="ARBA00010420"/>
    </source>
</evidence>
<dbReference type="AlphaFoldDB" id="A0A5C6MWW1"/>
<dbReference type="Pfam" id="PF00685">
    <property type="entry name" value="Sulfotransfer_1"/>
    <property type="match status" value="1"/>
</dbReference>
<evidence type="ECO:0000256" key="8">
    <source>
        <dbReference type="ARBA" id="ARBA00023268"/>
    </source>
</evidence>
<dbReference type="EC" id="2.8.2.-" evidence="10"/>
<evidence type="ECO:0000256" key="2">
    <source>
        <dbReference type="ARBA" id="ARBA00005093"/>
    </source>
</evidence>
<dbReference type="UniPathway" id="UPA00862"/>
<dbReference type="GO" id="GO:0015012">
    <property type="term" value="P:heparan sulfate proteoglycan biosynthetic process"/>
    <property type="evidence" value="ECO:0007669"/>
    <property type="project" value="UniProtKB-UniPathway"/>
</dbReference>
<comment type="pathway">
    <text evidence="1">Glycan metabolism; heparin biosynthesis.</text>
</comment>